<sequence length="58" mass="6888">MGDIFKKAIKHRKEQTIQLLIKLDCYKSTDNRQLYELTLSELENEYKLLTGRRVSDSI</sequence>
<protein>
    <submittedName>
        <fullName evidence="1">Fur-regulated basic protein FbpA</fullName>
    </submittedName>
</protein>
<reference evidence="1 2" key="1">
    <citation type="journal article" date="2005" name="Int. J. Syst. Evol. Microbiol.">
        <title>Bacillus litoralis sp. nov., isolated from a tidal flat of the Yellow Sea in Korea.</title>
        <authorList>
            <person name="Yoon J.H."/>
            <person name="Oh T.K."/>
        </authorList>
    </citation>
    <scope>NUCLEOTIDE SEQUENCE [LARGE SCALE GENOMIC DNA]</scope>
    <source>
        <strain evidence="1 2">SW-211</strain>
    </source>
</reference>
<proteinExistence type="predicted"/>
<accession>A0A5C6VLJ8</accession>
<dbReference type="InterPro" id="IPR025072">
    <property type="entry name" value="Fur_reg_FbpA"/>
</dbReference>
<dbReference type="AlphaFoldDB" id="A0A5C6VLJ8"/>
<dbReference type="Pfam" id="PF13076">
    <property type="entry name" value="Fur_reg_FbpA"/>
    <property type="match status" value="1"/>
</dbReference>
<evidence type="ECO:0000313" key="2">
    <source>
        <dbReference type="Proteomes" id="UP000321363"/>
    </source>
</evidence>
<dbReference type="OrthoDB" id="2974077at2"/>
<name>A0A5C6VLJ8_9BACI</name>
<keyword evidence="2" id="KW-1185">Reference proteome</keyword>
<gene>
    <name evidence="1" type="primary">fbpA</name>
    <name evidence="1" type="ORF">FS935_20075</name>
</gene>
<dbReference type="RefSeq" id="WP_146950432.1">
    <property type="nucleotide sequence ID" value="NZ_VOQF01000017.1"/>
</dbReference>
<evidence type="ECO:0000313" key="1">
    <source>
        <dbReference type="EMBL" id="TXC85664.1"/>
    </source>
</evidence>
<dbReference type="Proteomes" id="UP000321363">
    <property type="component" value="Unassembled WGS sequence"/>
</dbReference>
<organism evidence="1 2">
    <name type="scientific">Metabacillus litoralis</name>
    <dbReference type="NCBI Taxonomy" id="152268"/>
    <lineage>
        <taxon>Bacteria</taxon>
        <taxon>Bacillati</taxon>
        <taxon>Bacillota</taxon>
        <taxon>Bacilli</taxon>
        <taxon>Bacillales</taxon>
        <taxon>Bacillaceae</taxon>
        <taxon>Metabacillus</taxon>
    </lineage>
</organism>
<comment type="caution">
    <text evidence="1">The sequence shown here is derived from an EMBL/GenBank/DDBJ whole genome shotgun (WGS) entry which is preliminary data.</text>
</comment>
<dbReference type="EMBL" id="VOQF01000017">
    <property type="protein sequence ID" value="TXC85664.1"/>
    <property type="molecule type" value="Genomic_DNA"/>
</dbReference>